<dbReference type="AlphaFoldDB" id="A0A2S0KEG1"/>
<evidence type="ECO:0000313" key="1">
    <source>
        <dbReference type="EMBL" id="AVM00065.1"/>
    </source>
</evidence>
<sequence>MDLPLPRDLNGLVWRKDALDTGHTEKEIADLIKGRDLFRVCRGVYVEAARVPEDERFAELYRLRCLAAGTGPGSTWTLSHQSAAAVLGLELLKPDRSRVHVTNGVCQGGMRRRRRQVHAAPLNGSTVSVNGAHVTGVARTAVDVAAGGTFAQKLAVFDSALRAGCTRDELEAILKERRRVGAAAIRYALRMADKRAANPGESWSRAQMIEAGLPVPELQEHYILEDGRDAFVDCDWFKKLIGEFDGKRKYLRDRRAGETEADVVLREKEREDRLRDLGLDVVRWDFPDLERKRMVPRVAYHLRRNGLLA</sequence>
<name>A0A2S0KEG1_9ACTN</name>
<dbReference type="OrthoDB" id="5517693at2"/>
<proteinExistence type="predicted"/>
<organism evidence="1 2">
    <name type="scientific">Gordonia iterans</name>
    <dbReference type="NCBI Taxonomy" id="1004901"/>
    <lineage>
        <taxon>Bacteria</taxon>
        <taxon>Bacillati</taxon>
        <taxon>Actinomycetota</taxon>
        <taxon>Actinomycetes</taxon>
        <taxon>Mycobacteriales</taxon>
        <taxon>Gordoniaceae</taxon>
        <taxon>Gordonia</taxon>
    </lineage>
</organism>
<dbReference type="KEGG" id="git:C6V83_07060"/>
<accession>A0A2S0KEG1</accession>
<reference evidence="1 2" key="1">
    <citation type="submission" date="2018-03" db="EMBL/GenBank/DDBJ databases">
        <title>Characteristics and genome of n-alkane degrading marine bacteria Gordonia iterans isolated from crude oil contaminated in Tae-an, South Korea.</title>
        <authorList>
            <person name="Lee S.-S."/>
            <person name="Kim H."/>
        </authorList>
    </citation>
    <scope>NUCLEOTIDE SEQUENCE [LARGE SCALE GENOMIC DNA]</scope>
    <source>
        <strain evidence="1 2">Co17</strain>
    </source>
</reference>
<dbReference type="Proteomes" id="UP000239814">
    <property type="component" value="Chromosome"/>
</dbReference>
<protein>
    <recommendedName>
        <fullName evidence="3">AbiEi antitoxin C-terminal domain-containing protein</fullName>
    </recommendedName>
</protein>
<dbReference type="RefSeq" id="WP_105941796.1">
    <property type="nucleotide sequence ID" value="NZ_CP027433.1"/>
</dbReference>
<evidence type="ECO:0008006" key="3">
    <source>
        <dbReference type="Google" id="ProtNLM"/>
    </source>
</evidence>
<evidence type="ECO:0000313" key="2">
    <source>
        <dbReference type="Proteomes" id="UP000239814"/>
    </source>
</evidence>
<gene>
    <name evidence="1" type="ORF">C6V83_07060</name>
</gene>
<dbReference type="EMBL" id="CP027433">
    <property type="protein sequence ID" value="AVM00065.1"/>
    <property type="molecule type" value="Genomic_DNA"/>
</dbReference>
<keyword evidence="2" id="KW-1185">Reference proteome</keyword>